<sequence>MVKEESSGRGVKGKGKWKGKEKLDASKAIRICNVPPDCTQTDLENALKELRILSKKPFTLKPRKSKSKPKPGQKAKTNYEVYLPTVQDAAKLFGFIDKNRTLPAKIGGKQTTISIVPQMLLLQSIEQTKQTGRVILRNIAFDAGEDEVEAVCSKVVKPTEVKIPRKDDDSSHRGFAFAQYENRRDAEKALKALQGIQLKGRTLKADWAIAKDVYQKAKDMEKGGDDEDEGKGKGQQEKGKSKGKRGLGDEDESSPVSKRQKKEKKEKEIVVKKEEDEEEEEDLEESEEEEDEEDGPRVKQEEGGEDDEDEEESEEEEEDEEEDEDDEEDEEEEDEVPKKKRKQERDHGHDVSEGRTLFVRNVPFDATDKDLLTAFQRFGKVLFAKTVRTSTGEAKGTAFVKFAKAAHAETVLKEEAAAETKIRELLGTRNKQSRAGAAKATIEGIGLQVKGRRVFCTPAVQPDKAATLSKEREVSKTKAKSMEKSRNLTLMMEGWVDPDSVEGRGMPDKDKKRRAAAMKEKKYRLTQNTNFFVNPLRLSIRNLPPKVPEGQVKRTIQALLRGENPVKAQGEGGGGGRADKGAERAQVPLAMLTAAVENPDTPEKKREALKELQRRMKREGLKTKLSKEDTRILGNLAATELKRVTLVSDLVRAKKVASGETSVMKSKGFSFAEFSTHEVALYVLRSLNNSKIFGDEMRPIVEFAVEDKRAVRVLQKRKDRFLGKQKEKEKDTKGGGEGDREGGDDEDGQEDSKGSSGLKLKKKPHQKSYSRGKRQREKKKMGQQETSSAAAEEGGEKGRARDSQTAAPSVAPSAPAKRMPSVAPRGRGGMQQQQFGRGGRGAGAGRGGRERGGEFRPSFESRGGSGGRGRGGGRGGGFQSSGEAPGGASRKRGAPEAGARPGDFEEAFARKRQKQWEESACSPQCKERSVCTSRATSIV</sequence>
<feature type="compositionally biased region" description="Polar residues" evidence="6">
    <location>
        <begin position="930"/>
        <end position="939"/>
    </location>
</feature>
<dbReference type="VEuPathDB" id="CryptoDB:Cvel_21542"/>
<dbReference type="InterPro" id="IPR035979">
    <property type="entry name" value="RBD_domain_sf"/>
</dbReference>
<dbReference type="SMART" id="SM00360">
    <property type="entry name" value="RRM"/>
    <property type="match status" value="3"/>
</dbReference>
<feature type="compositionally biased region" description="Acidic residues" evidence="6">
    <location>
        <begin position="303"/>
        <end position="335"/>
    </location>
</feature>
<evidence type="ECO:0000313" key="8">
    <source>
        <dbReference type="EMBL" id="CEM27891.1"/>
    </source>
</evidence>
<feature type="region of interest" description="Disordered" evidence="6">
    <location>
        <begin position="722"/>
        <end position="939"/>
    </location>
</feature>
<dbReference type="GO" id="GO:0003729">
    <property type="term" value="F:mRNA binding"/>
    <property type="evidence" value="ECO:0007669"/>
    <property type="project" value="TreeGrafter"/>
</dbReference>
<dbReference type="AlphaFoldDB" id="A0A0G4GFD1"/>
<dbReference type="GO" id="GO:0005634">
    <property type="term" value="C:nucleus"/>
    <property type="evidence" value="ECO:0007669"/>
    <property type="project" value="UniProtKB-SubCell"/>
</dbReference>
<feature type="compositionally biased region" description="Gly residues" evidence="6">
    <location>
        <begin position="863"/>
        <end position="879"/>
    </location>
</feature>
<dbReference type="PANTHER" id="PTHR48039">
    <property type="entry name" value="RNA-BINDING MOTIF PROTEIN 14B"/>
    <property type="match status" value="1"/>
</dbReference>
<dbReference type="InterPro" id="IPR051945">
    <property type="entry name" value="RRM_MRD1_RNA_proc_ribogen"/>
</dbReference>
<dbReference type="InterPro" id="IPR000504">
    <property type="entry name" value="RRM_dom"/>
</dbReference>
<protein>
    <recommendedName>
        <fullName evidence="7">RRM domain-containing protein</fullName>
    </recommendedName>
</protein>
<feature type="compositionally biased region" description="Gly residues" evidence="6">
    <location>
        <begin position="836"/>
        <end position="846"/>
    </location>
</feature>
<name>A0A0G4GFD1_9ALVE</name>
<dbReference type="EMBL" id="CDMZ01001138">
    <property type="protein sequence ID" value="CEM27891.1"/>
    <property type="molecule type" value="Genomic_DNA"/>
</dbReference>
<feature type="compositionally biased region" description="Basic residues" evidence="6">
    <location>
        <begin position="759"/>
        <end position="781"/>
    </location>
</feature>
<feature type="region of interest" description="Disordered" evidence="6">
    <location>
        <begin position="220"/>
        <end position="354"/>
    </location>
</feature>
<feature type="compositionally biased region" description="Basic and acidic residues" evidence="6">
    <location>
        <begin position="230"/>
        <end position="240"/>
    </location>
</feature>
<organism evidence="8">
    <name type="scientific">Chromera velia CCMP2878</name>
    <dbReference type="NCBI Taxonomy" id="1169474"/>
    <lineage>
        <taxon>Eukaryota</taxon>
        <taxon>Sar</taxon>
        <taxon>Alveolata</taxon>
        <taxon>Colpodellida</taxon>
        <taxon>Chromeraceae</taxon>
        <taxon>Chromera</taxon>
    </lineage>
</organism>
<evidence type="ECO:0000256" key="4">
    <source>
        <dbReference type="ARBA" id="ARBA00023242"/>
    </source>
</evidence>
<comment type="subcellular location">
    <subcellularLocation>
        <location evidence="1">Nucleus</location>
    </subcellularLocation>
</comment>
<keyword evidence="2" id="KW-0677">Repeat</keyword>
<dbReference type="InterPro" id="IPR012677">
    <property type="entry name" value="Nucleotide-bd_a/b_plait_sf"/>
</dbReference>
<evidence type="ECO:0000256" key="2">
    <source>
        <dbReference type="ARBA" id="ARBA00022737"/>
    </source>
</evidence>
<feature type="compositionally biased region" description="Basic and acidic residues" evidence="6">
    <location>
        <begin position="722"/>
        <end position="741"/>
    </location>
</feature>
<feature type="domain" description="RRM" evidence="7">
    <location>
        <begin position="355"/>
        <end position="440"/>
    </location>
</feature>
<dbReference type="Pfam" id="PF00076">
    <property type="entry name" value="RRM_1"/>
    <property type="match status" value="2"/>
</dbReference>
<evidence type="ECO:0000256" key="3">
    <source>
        <dbReference type="ARBA" id="ARBA00022884"/>
    </source>
</evidence>
<keyword evidence="3 5" id="KW-0694">RNA-binding</keyword>
<feature type="compositionally biased region" description="Acidic residues" evidence="6">
    <location>
        <begin position="275"/>
        <end position="294"/>
    </location>
</feature>
<dbReference type="PANTHER" id="PTHR48039:SF5">
    <property type="entry name" value="RNA-BINDING PROTEIN 28"/>
    <property type="match status" value="1"/>
</dbReference>
<gene>
    <name evidence="8" type="ORF">Cvel_21542</name>
</gene>
<keyword evidence="4" id="KW-0539">Nucleus</keyword>
<evidence type="ECO:0000256" key="6">
    <source>
        <dbReference type="SAM" id="MobiDB-lite"/>
    </source>
</evidence>
<dbReference type="PhylomeDB" id="A0A0G4GFD1"/>
<evidence type="ECO:0000259" key="7">
    <source>
        <dbReference type="PROSITE" id="PS50102"/>
    </source>
</evidence>
<dbReference type="PROSITE" id="PS50102">
    <property type="entry name" value="RRM"/>
    <property type="match status" value="2"/>
</dbReference>
<dbReference type="Gene3D" id="3.30.70.330">
    <property type="match status" value="3"/>
</dbReference>
<reference evidence="8" key="1">
    <citation type="submission" date="2014-11" db="EMBL/GenBank/DDBJ databases">
        <authorList>
            <person name="Otto D Thomas"/>
            <person name="Naeem Raeece"/>
        </authorList>
    </citation>
    <scope>NUCLEOTIDE SEQUENCE</scope>
</reference>
<feature type="compositionally biased region" description="Low complexity" evidence="6">
    <location>
        <begin position="806"/>
        <end position="816"/>
    </location>
</feature>
<dbReference type="SUPFAM" id="SSF54928">
    <property type="entry name" value="RNA-binding domain, RBD"/>
    <property type="match status" value="2"/>
</dbReference>
<feature type="compositionally biased region" description="Low complexity" evidence="6">
    <location>
        <begin position="783"/>
        <end position="792"/>
    </location>
</feature>
<feature type="region of interest" description="Disordered" evidence="6">
    <location>
        <begin position="1"/>
        <end position="20"/>
    </location>
</feature>
<feature type="compositionally biased region" description="Basic and acidic residues" evidence="6">
    <location>
        <begin position="263"/>
        <end position="274"/>
    </location>
</feature>
<proteinExistence type="predicted"/>
<evidence type="ECO:0000256" key="1">
    <source>
        <dbReference type="ARBA" id="ARBA00004123"/>
    </source>
</evidence>
<evidence type="ECO:0000256" key="5">
    <source>
        <dbReference type="PROSITE-ProRule" id="PRU00176"/>
    </source>
</evidence>
<accession>A0A0G4GFD1</accession>
<feature type="compositionally biased region" description="Basic and acidic residues" evidence="6">
    <location>
        <begin position="847"/>
        <end position="859"/>
    </location>
</feature>
<feature type="domain" description="RRM" evidence="7">
    <location>
        <begin position="132"/>
        <end position="210"/>
    </location>
</feature>
<feature type="compositionally biased region" description="Basic and acidic residues" evidence="6">
    <location>
        <begin position="343"/>
        <end position="353"/>
    </location>
</feature>